<dbReference type="OrthoDB" id="544685at2759"/>
<feature type="compositionally biased region" description="Basic residues" evidence="7">
    <location>
        <begin position="70"/>
        <end position="80"/>
    </location>
</feature>
<evidence type="ECO:0000313" key="11">
    <source>
        <dbReference type="Proteomes" id="UP000266272"/>
    </source>
</evidence>
<feature type="transmembrane region" description="Helical" evidence="8">
    <location>
        <begin position="202"/>
        <end position="223"/>
    </location>
</feature>
<keyword evidence="3 8" id="KW-0812">Transmembrane</keyword>
<feature type="region of interest" description="Disordered" evidence="7">
    <location>
        <begin position="45"/>
        <end position="90"/>
    </location>
</feature>
<dbReference type="Pfam" id="PF00924">
    <property type="entry name" value="MS_channel_2nd"/>
    <property type="match status" value="1"/>
</dbReference>
<dbReference type="GO" id="GO:0005262">
    <property type="term" value="F:calcium channel activity"/>
    <property type="evidence" value="ECO:0007669"/>
    <property type="project" value="TreeGrafter"/>
</dbReference>
<dbReference type="SMART" id="SM00054">
    <property type="entry name" value="EFh"/>
    <property type="match status" value="1"/>
</dbReference>
<dbReference type="Proteomes" id="UP000266272">
    <property type="component" value="Unassembled WGS sequence"/>
</dbReference>
<keyword evidence="11" id="KW-1185">Reference proteome</keyword>
<comment type="similarity">
    <text evidence="2 6">Belongs to the MscS (TC 1.A.23) family.</text>
</comment>
<dbReference type="AlphaFoldDB" id="A0A395NSA2"/>
<evidence type="ECO:0000259" key="9">
    <source>
        <dbReference type="PROSITE" id="PS50222"/>
    </source>
</evidence>
<feature type="compositionally biased region" description="Polar residues" evidence="7">
    <location>
        <begin position="800"/>
        <end position="818"/>
    </location>
</feature>
<protein>
    <recommendedName>
        <fullName evidence="6">Mechanosensitive ion channel protein</fullName>
    </recommendedName>
</protein>
<feature type="region of interest" description="Disordered" evidence="7">
    <location>
        <begin position="767"/>
        <end position="892"/>
    </location>
</feature>
<proteinExistence type="inferred from homology"/>
<dbReference type="PROSITE" id="PS00018">
    <property type="entry name" value="EF_HAND_1"/>
    <property type="match status" value="1"/>
</dbReference>
<gene>
    <name evidence="10" type="ORF">TARUN_3260</name>
</gene>
<feature type="region of interest" description="Disordered" evidence="7">
    <location>
        <begin position="1"/>
        <end position="26"/>
    </location>
</feature>
<dbReference type="PANTHER" id="PTHR31323">
    <property type="entry name" value="MECHANOSENSITIVE ION CHANNEL PROTEIN MSY2"/>
    <property type="match status" value="1"/>
</dbReference>
<dbReference type="PROSITE" id="PS50222">
    <property type="entry name" value="EF_HAND_2"/>
    <property type="match status" value="1"/>
</dbReference>
<dbReference type="EMBL" id="PXOA01000186">
    <property type="protein sequence ID" value="RFU78956.1"/>
    <property type="molecule type" value="Genomic_DNA"/>
</dbReference>
<feature type="transmembrane region" description="Helical" evidence="8">
    <location>
        <begin position="117"/>
        <end position="137"/>
    </location>
</feature>
<feature type="transmembrane region" description="Helical" evidence="8">
    <location>
        <begin position="504"/>
        <end position="528"/>
    </location>
</feature>
<dbReference type="GO" id="GO:0005509">
    <property type="term" value="F:calcium ion binding"/>
    <property type="evidence" value="ECO:0007669"/>
    <property type="project" value="InterPro"/>
</dbReference>
<feature type="transmembrane region" description="Helical" evidence="8">
    <location>
        <begin position="473"/>
        <end position="492"/>
    </location>
</feature>
<evidence type="ECO:0000256" key="6">
    <source>
        <dbReference type="PIRNR" id="PIRNR017209"/>
    </source>
</evidence>
<feature type="transmembrane region" description="Helical" evidence="8">
    <location>
        <begin position="157"/>
        <end position="181"/>
    </location>
</feature>
<evidence type="ECO:0000256" key="5">
    <source>
        <dbReference type="ARBA" id="ARBA00023136"/>
    </source>
</evidence>
<dbReference type="InterPro" id="IPR023408">
    <property type="entry name" value="MscS_beta-dom_sf"/>
</dbReference>
<dbReference type="PIRSF" id="PIRSF017209">
    <property type="entry name" value="Memb_At2g17000_prd"/>
    <property type="match status" value="1"/>
</dbReference>
<evidence type="ECO:0000256" key="8">
    <source>
        <dbReference type="SAM" id="Phobius"/>
    </source>
</evidence>
<dbReference type="Gene3D" id="2.30.30.60">
    <property type="match status" value="1"/>
</dbReference>
<organism evidence="10 11">
    <name type="scientific">Trichoderma arundinaceum</name>
    <dbReference type="NCBI Taxonomy" id="490622"/>
    <lineage>
        <taxon>Eukaryota</taxon>
        <taxon>Fungi</taxon>
        <taxon>Dikarya</taxon>
        <taxon>Ascomycota</taxon>
        <taxon>Pezizomycotina</taxon>
        <taxon>Sordariomycetes</taxon>
        <taxon>Hypocreomycetidae</taxon>
        <taxon>Hypocreales</taxon>
        <taxon>Hypocreaceae</taxon>
        <taxon>Trichoderma</taxon>
    </lineage>
</organism>
<dbReference type="InterPro" id="IPR058650">
    <property type="entry name" value="Msy1/2-like"/>
</dbReference>
<feature type="domain" description="EF-hand" evidence="9">
    <location>
        <begin position="417"/>
        <end position="452"/>
    </location>
</feature>
<evidence type="ECO:0000256" key="7">
    <source>
        <dbReference type="SAM" id="MobiDB-lite"/>
    </source>
</evidence>
<keyword evidence="4 8" id="KW-1133">Transmembrane helix</keyword>
<dbReference type="InterPro" id="IPR018247">
    <property type="entry name" value="EF_Hand_1_Ca_BS"/>
</dbReference>
<dbReference type="SUPFAM" id="SSF50182">
    <property type="entry name" value="Sm-like ribonucleoproteins"/>
    <property type="match status" value="1"/>
</dbReference>
<accession>A0A395NSA2</accession>
<dbReference type="InterPro" id="IPR002048">
    <property type="entry name" value="EF_hand_dom"/>
</dbReference>
<reference evidence="10 11" key="1">
    <citation type="journal article" date="2018" name="PLoS Pathog.">
        <title>Evolution of structural diversity of trichothecenes, a family of toxins produced by plant pathogenic and entomopathogenic fungi.</title>
        <authorList>
            <person name="Proctor R.H."/>
            <person name="McCormick S.P."/>
            <person name="Kim H.S."/>
            <person name="Cardoza R.E."/>
            <person name="Stanley A.M."/>
            <person name="Lindo L."/>
            <person name="Kelly A."/>
            <person name="Brown D.W."/>
            <person name="Lee T."/>
            <person name="Vaughan M.M."/>
            <person name="Alexander N.J."/>
            <person name="Busman M."/>
            <person name="Gutierrez S."/>
        </authorList>
    </citation>
    <scope>NUCLEOTIDE SEQUENCE [LARGE SCALE GENOMIC DNA]</scope>
    <source>
        <strain evidence="10 11">IBT 40837</strain>
    </source>
</reference>
<name>A0A395NSA2_TRIAR</name>
<comment type="subcellular location">
    <subcellularLocation>
        <location evidence="1">Endomembrane system</location>
        <topology evidence="1">Multi-pass membrane protein</topology>
    </subcellularLocation>
    <subcellularLocation>
        <location evidence="6">Endoplasmic reticulum membrane</location>
    </subcellularLocation>
</comment>
<sequence>MATNRQTSRASRSSVGFIPLEGGDSRDMDNGGGIALHPLTTVKSNASTTGARKPMASAYSHGSEHNEKHGVHHRHGGRRRKMDDESLKRRQTGEEVSLNAMGRLYAKIVGFSVITRYMVYVVPVGILLAVPLIVLPLTDHKNDIYLGSNDGVVGPPLFKLFLWIQISWLALWGVKMAAWFLPHAFMFFCGIVSAGTRKYATVLSNLTIVISIFFWGLASWLTFKSIFAQAFSDGIAWVVNLERVLGACFVSSAVLLGEKAIVQLIGVSYHQRSFDNRIKDSKREIHLLGLLYDASRTLFPMYCHEFAEEDYIIEDSIEMMLRRKAGKSSVPGAAAPMRIIGDVGRFGDKVTSVFGNLASEITGKHVFNPNSAHSIVIEALEKKRSSEALARRLWMSFVIEGREALFPDDVEEVLGPAYKAEAEEAFEAIDTDANGDISLEEMVRKVVEMGKERKAIAEGMKDIGQALTAFDKVLLFVVLLISIFIFLSFFNSSLLTTIATAGTALLSLSFVFAVTTQEFLGSCIFLFVKHPYDVGDRIEISGTQMLVDRISLLYTVFTRTDRMQVSQVPNIVLNNLWIDNVTRSKAMSETFTVDVSFDTSFEDIELLRVEMENFVRSPENSRDFQPDFSIGVGGVNNLDKLTLKLSIKHKSNWHNDRVRATRRSKFMCALAVALKKVPILAPGGGGEPLGGPTNPSYSVAVTDEWAIESRDKAAMATDAARMMPTMNQTPEEMLQSEKNAITTLNTNRSLAVETSGMWDADARSIASRDPADEPGLAADLQKKESQRGGLRRAGEGLTGLTPTDSQNATFPQSATSPRIRTFDEEAQTGVPGSQFGAHQDDSVSVGRQSSYRGPSFDVSRTEDTLHLSPSLHVPNRGLSGRRQRGSSSNNPQ</sequence>
<comment type="caution">
    <text evidence="10">The sequence shown here is derived from an EMBL/GenBank/DDBJ whole genome shotgun (WGS) entry which is preliminary data.</text>
</comment>
<evidence type="ECO:0000256" key="4">
    <source>
        <dbReference type="ARBA" id="ARBA00022989"/>
    </source>
</evidence>
<feature type="compositionally biased region" description="Polar residues" evidence="7">
    <location>
        <begin position="1"/>
        <end position="14"/>
    </location>
</feature>
<evidence type="ECO:0000256" key="3">
    <source>
        <dbReference type="ARBA" id="ARBA00022692"/>
    </source>
</evidence>
<keyword evidence="5 6" id="KW-0472">Membrane</keyword>
<feature type="compositionally biased region" description="Basic and acidic residues" evidence="7">
    <location>
        <begin position="81"/>
        <end position="90"/>
    </location>
</feature>
<dbReference type="InterPro" id="IPR016688">
    <property type="entry name" value="MscS-like_plants/fungi"/>
</dbReference>
<evidence type="ECO:0000313" key="10">
    <source>
        <dbReference type="EMBL" id="RFU78956.1"/>
    </source>
</evidence>
<keyword evidence="6" id="KW-0256">Endoplasmic reticulum</keyword>
<evidence type="ECO:0000256" key="2">
    <source>
        <dbReference type="ARBA" id="ARBA00008017"/>
    </source>
</evidence>
<dbReference type="GO" id="GO:0005789">
    <property type="term" value="C:endoplasmic reticulum membrane"/>
    <property type="evidence" value="ECO:0007669"/>
    <property type="project" value="UniProtKB-SubCell"/>
</dbReference>
<dbReference type="GO" id="GO:0006874">
    <property type="term" value="P:intracellular calcium ion homeostasis"/>
    <property type="evidence" value="ECO:0007669"/>
    <property type="project" value="TreeGrafter"/>
</dbReference>
<dbReference type="PANTHER" id="PTHR31323:SF14">
    <property type="entry name" value="MECHANOSENSITIVE ION CHANNEL PROTEIN MSY2"/>
    <property type="match status" value="1"/>
</dbReference>
<dbReference type="Pfam" id="PF25886">
    <property type="entry name" value="Msy1"/>
    <property type="match status" value="1"/>
</dbReference>
<dbReference type="InterPro" id="IPR010920">
    <property type="entry name" value="LSM_dom_sf"/>
</dbReference>
<evidence type="ECO:0000256" key="1">
    <source>
        <dbReference type="ARBA" id="ARBA00004127"/>
    </source>
</evidence>
<dbReference type="InterPro" id="IPR006685">
    <property type="entry name" value="MscS_channel_2nd"/>
</dbReference>